<reference evidence="8 9" key="1">
    <citation type="submission" date="2018-12" db="EMBL/GenBank/DDBJ databases">
        <title>Complete genome sequence of Iodobacter sp. H11R3.</title>
        <authorList>
            <person name="Bae J.-W."/>
        </authorList>
    </citation>
    <scope>NUCLEOTIDE SEQUENCE [LARGE SCALE GENOMIC DNA]</scope>
    <source>
        <strain evidence="8 9">H11R3</strain>
    </source>
</reference>
<dbReference type="NCBIfam" id="NF002999">
    <property type="entry name" value="PRK03767.1"/>
    <property type="match status" value="1"/>
</dbReference>
<dbReference type="Gene3D" id="3.40.50.360">
    <property type="match status" value="1"/>
</dbReference>
<evidence type="ECO:0000256" key="3">
    <source>
        <dbReference type="ARBA" id="ARBA00022630"/>
    </source>
</evidence>
<evidence type="ECO:0000313" key="9">
    <source>
        <dbReference type="Proteomes" id="UP000282438"/>
    </source>
</evidence>
<evidence type="ECO:0000256" key="5">
    <source>
        <dbReference type="ARBA" id="ARBA00029652"/>
    </source>
</evidence>
<dbReference type="InterPro" id="IPR001226">
    <property type="entry name" value="Flavodoxin_CS"/>
</dbReference>
<name>A0A3S8ZW91_9NEIS</name>
<evidence type="ECO:0000313" key="8">
    <source>
        <dbReference type="EMBL" id="AZN37694.1"/>
    </source>
</evidence>
<dbReference type="GO" id="GO:0016020">
    <property type="term" value="C:membrane"/>
    <property type="evidence" value="ECO:0007669"/>
    <property type="project" value="TreeGrafter"/>
</dbReference>
<dbReference type="InterPro" id="IPR029039">
    <property type="entry name" value="Flavoprotein-like_sf"/>
</dbReference>
<dbReference type="KEGG" id="iod:EJO50_15195"/>
<dbReference type="PANTHER" id="PTHR30546">
    <property type="entry name" value="FLAVODOXIN-RELATED PROTEIN WRBA-RELATED"/>
    <property type="match status" value="1"/>
</dbReference>
<gene>
    <name evidence="8" type="ORF">EJO50_15195</name>
</gene>
<dbReference type="Proteomes" id="UP000282438">
    <property type="component" value="Chromosome"/>
</dbReference>
<dbReference type="PROSITE" id="PS00201">
    <property type="entry name" value="FLAVODOXIN"/>
    <property type="match status" value="1"/>
</dbReference>
<comment type="similarity">
    <text evidence="2">Belongs to the WrbA family.</text>
</comment>
<dbReference type="Pfam" id="PF03358">
    <property type="entry name" value="FMN_red"/>
    <property type="match status" value="1"/>
</dbReference>
<keyword evidence="3" id="KW-0285">Flavoprotein</keyword>
<feature type="region of interest" description="Disordered" evidence="6">
    <location>
        <begin position="149"/>
        <end position="172"/>
    </location>
</feature>
<evidence type="ECO:0000256" key="2">
    <source>
        <dbReference type="ARBA" id="ARBA00006961"/>
    </source>
</evidence>
<feature type="domain" description="Flavodoxin-like" evidence="7">
    <location>
        <begin position="4"/>
        <end position="189"/>
    </location>
</feature>
<dbReference type="NCBIfam" id="TIGR01755">
    <property type="entry name" value="flav_wrbA"/>
    <property type="match status" value="1"/>
</dbReference>
<dbReference type="GO" id="GO:0009055">
    <property type="term" value="F:electron transfer activity"/>
    <property type="evidence" value="ECO:0007669"/>
    <property type="project" value="InterPro"/>
</dbReference>
<dbReference type="PROSITE" id="PS50902">
    <property type="entry name" value="FLAVODOXIN_LIKE"/>
    <property type="match status" value="1"/>
</dbReference>
<dbReference type="InterPro" id="IPR005025">
    <property type="entry name" value="FMN_Rdtase-like_dom"/>
</dbReference>
<dbReference type="PANTHER" id="PTHR30546:SF23">
    <property type="entry name" value="FLAVOPROTEIN-LIKE PROTEIN YCP4-RELATED"/>
    <property type="match status" value="1"/>
</dbReference>
<keyword evidence="4" id="KW-0288">FMN</keyword>
<evidence type="ECO:0000256" key="4">
    <source>
        <dbReference type="ARBA" id="ARBA00022643"/>
    </source>
</evidence>
<evidence type="ECO:0000256" key="6">
    <source>
        <dbReference type="SAM" id="MobiDB-lite"/>
    </source>
</evidence>
<dbReference type="SUPFAM" id="SSF52218">
    <property type="entry name" value="Flavoproteins"/>
    <property type="match status" value="1"/>
</dbReference>
<proteinExistence type="inferred from homology"/>
<dbReference type="AlphaFoldDB" id="A0A3S8ZW91"/>
<sequence length="199" mass="21146">MPEILVLYYSTHGATRQMAQLIARGIESVSEVSARIRTVPRVSTVCEAIESDIPEAGAPYAELADLQECIALALGSPTRFGNMAAPMKYFWDGTVGDWLQGSLIGKPACVFTSSGSMHGGNESTLLTMMLPLLHHGMLIVGTPYSETTLSSTTSGGTPYGPSHVAGSKSDQPLSESEKQLCIAQGKRLAQIALKLMEAE</sequence>
<feature type="compositionally biased region" description="Low complexity" evidence="6">
    <location>
        <begin position="149"/>
        <end position="162"/>
    </location>
</feature>
<dbReference type="GO" id="GO:0010181">
    <property type="term" value="F:FMN binding"/>
    <property type="evidence" value="ECO:0007669"/>
    <property type="project" value="InterPro"/>
</dbReference>
<organism evidence="8 9">
    <name type="scientific">Iodobacter ciconiae</name>
    <dbReference type="NCBI Taxonomy" id="2496266"/>
    <lineage>
        <taxon>Bacteria</taxon>
        <taxon>Pseudomonadati</taxon>
        <taxon>Pseudomonadota</taxon>
        <taxon>Betaproteobacteria</taxon>
        <taxon>Neisseriales</taxon>
        <taxon>Chitinibacteraceae</taxon>
        <taxon>Iodobacter</taxon>
    </lineage>
</organism>
<dbReference type="GO" id="GO:0003955">
    <property type="term" value="F:NAD(P)H dehydrogenase (quinone) activity"/>
    <property type="evidence" value="ECO:0007669"/>
    <property type="project" value="InterPro"/>
</dbReference>
<dbReference type="InterPro" id="IPR010089">
    <property type="entry name" value="Flavoprotein_WrbA-like"/>
</dbReference>
<dbReference type="OrthoDB" id="9801479at2"/>
<protein>
    <recommendedName>
        <fullName evidence="5">Flavoprotein WrbA</fullName>
    </recommendedName>
</protein>
<dbReference type="RefSeq" id="WP_125975567.1">
    <property type="nucleotide sequence ID" value="NZ_CP034433.1"/>
</dbReference>
<evidence type="ECO:0000256" key="1">
    <source>
        <dbReference type="ARBA" id="ARBA00001917"/>
    </source>
</evidence>
<dbReference type="EMBL" id="CP034433">
    <property type="protein sequence ID" value="AZN37694.1"/>
    <property type="molecule type" value="Genomic_DNA"/>
</dbReference>
<dbReference type="InterPro" id="IPR008254">
    <property type="entry name" value="Flavodoxin/NO_synth"/>
</dbReference>
<keyword evidence="9" id="KW-1185">Reference proteome</keyword>
<comment type="cofactor">
    <cofactor evidence="1">
        <name>FMN</name>
        <dbReference type="ChEBI" id="CHEBI:58210"/>
    </cofactor>
</comment>
<evidence type="ECO:0000259" key="7">
    <source>
        <dbReference type="PROSITE" id="PS50902"/>
    </source>
</evidence>
<dbReference type="FunFam" id="3.40.50.360:FF:000001">
    <property type="entry name" value="NAD(P)H dehydrogenase (Quinone) FQR1-like"/>
    <property type="match status" value="1"/>
</dbReference>
<accession>A0A3S8ZW91</accession>